<evidence type="ECO:0000256" key="1">
    <source>
        <dbReference type="SAM" id="MobiDB-lite"/>
    </source>
</evidence>
<gene>
    <name evidence="3" type="ORF">GSY69_00465</name>
</gene>
<keyword evidence="2" id="KW-1133">Transmembrane helix</keyword>
<organism evidence="3 4">
    <name type="scientific">Brevibacterium rongguiense</name>
    <dbReference type="NCBI Taxonomy" id="2695267"/>
    <lineage>
        <taxon>Bacteria</taxon>
        <taxon>Bacillati</taxon>
        <taxon>Actinomycetota</taxon>
        <taxon>Actinomycetes</taxon>
        <taxon>Micrococcales</taxon>
        <taxon>Brevibacteriaceae</taxon>
        <taxon>Brevibacterium</taxon>
    </lineage>
</organism>
<evidence type="ECO:0000313" key="3">
    <source>
        <dbReference type="EMBL" id="MYM18491.1"/>
    </source>
</evidence>
<feature type="transmembrane region" description="Helical" evidence="2">
    <location>
        <begin position="223"/>
        <end position="244"/>
    </location>
</feature>
<keyword evidence="2" id="KW-0472">Membrane</keyword>
<dbReference type="Proteomes" id="UP000469215">
    <property type="component" value="Unassembled WGS sequence"/>
</dbReference>
<dbReference type="AlphaFoldDB" id="A0A6N9H3T0"/>
<sequence length="367" mass="38088">MADRRFALEPQPTARAPLVEATAGALIVRPPRGPAVELPRTGARAPAVIGFADLRLRAGGSMSGDPERGQPRRTAWRRCWFVLDGAGEPLAYLGGDPQPLYHAYAVKRFCARSGLRWEDMGIIEPQRFAQLAGASAALPEAAGAAARTVAAPGRMWLLAGLAAGGAIAGFPLMVHLLNVRPEWALAWVLGLGAGSLFAPFFLLWPMQACALVRPPRTVRAVAWAHWAVAAVCAVLAAVCVPLSWSSAEVLGSGTGWPLALWAGLAVIALLIPSTARAMMIARDPRTVGARSLREAREAVRAHPFSDFRPIGSPPPRRDRAGGHGAGSDADSPLPGSAASQGPAASPDSAADSGGTGDAGTGGSAQRR</sequence>
<feature type="compositionally biased region" description="Gly residues" evidence="1">
    <location>
        <begin position="353"/>
        <end position="367"/>
    </location>
</feature>
<feature type="compositionally biased region" description="Low complexity" evidence="1">
    <location>
        <begin position="326"/>
        <end position="352"/>
    </location>
</feature>
<keyword evidence="2" id="KW-0812">Transmembrane</keyword>
<feature type="region of interest" description="Disordered" evidence="1">
    <location>
        <begin position="303"/>
        <end position="367"/>
    </location>
</feature>
<dbReference type="EMBL" id="WWEQ01000001">
    <property type="protein sequence ID" value="MYM18491.1"/>
    <property type="molecule type" value="Genomic_DNA"/>
</dbReference>
<proteinExistence type="predicted"/>
<feature type="transmembrane region" description="Helical" evidence="2">
    <location>
        <begin position="256"/>
        <end position="275"/>
    </location>
</feature>
<name>A0A6N9H3T0_9MICO</name>
<evidence type="ECO:0000313" key="4">
    <source>
        <dbReference type="Proteomes" id="UP000469215"/>
    </source>
</evidence>
<keyword evidence="4" id="KW-1185">Reference proteome</keyword>
<feature type="transmembrane region" description="Helical" evidence="2">
    <location>
        <begin position="183"/>
        <end position="203"/>
    </location>
</feature>
<protein>
    <submittedName>
        <fullName evidence="3">Uncharacterized protein</fullName>
    </submittedName>
</protein>
<accession>A0A6N9H3T0</accession>
<reference evidence="3 4" key="1">
    <citation type="submission" date="2020-01" db="EMBL/GenBank/DDBJ databases">
        <authorList>
            <person name="Deng T."/>
        </authorList>
    </citation>
    <scope>NUCLEOTIDE SEQUENCE [LARGE SCALE GENOMIC DNA]</scope>
    <source>
        <strain evidence="3 4">5221</strain>
    </source>
</reference>
<feature type="transmembrane region" description="Helical" evidence="2">
    <location>
        <begin position="156"/>
        <end position="177"/>
    </location>
</feature>
<dbReference type="RefSeq" id="WP_160951953.1">
    <property type="nucleotide sequence ID" value="NZ_WWEQ01000001.1"/>
</dbReference>
<evidence type="ECO:0000256" key="2">
    <source>
        <dbReference type="SAM" id="Phobius"/>
    </source>
</evidence>
<comment type="caution">
    <text evidence="3">The sequence shown here is derived from an EMBL/GenBank/DDBJ whole genome shotgun (WGS) entry which is preliminary data.</text>
</comment>